<proteinExistence type="predicted"/>
<feature type="transmembrane region" description="Helical" evidence="1">
    <location>
        <begin position="20"/>
        <end position="43"/>
    </location>
</feature>
<dbReference type="Proteomes" id="UP001529510">
    <property type="component" value="Unassembled WGS sequence"/>
</dbReference>
<gene>
    <name evidence="2" type="ORF">M9458_049055</name>
</gene>
<keyword evidence="1" id="KW-0812">Transmembrane</keyword>
<name>A0ABD0MZW0_CIRMR</name>
<organism evidence="2 3">
    <name type="scientific">Cirrhinus mrigala</name>
    <name type="common">Mrigala</name>
    <dbReference type="NCBI Taxonomy" id="683832"/>
    <lineage>
        <taxon>Eukaryota</taxon>
        <taxon>Metazoa</taxon>
        <taxon>Chordata</taxon>
        <taxon>Craniata</taxon>
        <taxon>Vertebrata</taxon>
        <taxon>Euteleostomi</taxon>
        <taxon>Actinopterygii</taxon>
        <taxon>Neopterygii</taxon>
        <taxon>Teleostei</taxon>
        <taxon>Ostariophysi</taxon>
        <taxon>Cypriniformes</taxon>
        <taxon>Cyprinidae</taxon>
        <taxon>Labeoninae</taxon>
        <taxon>Labeonini</taxon>
        <taxon>Cirrhinus</taxon>
    </lineage>
</organism>
<sequence length="92" mass="9317">PPSVDSTLGSHHGCGLGPTWLLLLQVPLVSVWSTLILPVVSLAPPSIRSALVSPVVSLAPHSIRSALVSPVVSLAPPVSSLAPSLVVSTQDS</sequence>
<evidence type="ECO:0000313" key="2">
    <source>
        <dbReference type="EMBL" id="KAL0154792.1"/>
    </source>
</evidence>
<comment type="caution">
    <text evidence="2">The sequence shown here is derived from an EMBL/GenBank/DDBJ whole genome shotgun (WGS) entry which is preliminary data.</text>
</comment>
<keyword evidence="3" id="KW-1185">Reference proteome</keyword>
<accession>A0ABD0MZW0</accession>
<keyword evidence="1" id="KW-1133">Transmembrane helix</keyword>
<feature type="non-terminal residue" evidence="2">
    <location>
        <position position="1"/>
    </location>
</feature>
<dbReference type="AlphaFoldDB" id="A0ABD0MZW0"/>
<feature type="non-terminal residue" evidence="2">
    <location>
        <position position="92"/>
    </location>
</feature>
<dbReference type="EMBL" id="JAMKFB020000025">
    <property type="protein sequence ID" value="KAL0154792.1"/>
    <property type="molecule type" value="Genomic_DNA"/>
</dbReference>
<protein>
    <submittedName>
        <fullName evidence="2">Uncharacterized protein</fullName>
    </submittedName>
</protein>
<evidence type="ECO:0000256" key="1">
    <source>
        <dbReference type="SAM" id="Phobius"/>
    </source>
</evidence>
<keyword evidence="1" id="KW-0472">Membrane</keyword>
<reference evidence="2 3" key="1">
    <citation type="submission" date="2024-05" db="EMBL/GenBank/DDBJ databases">
        <title>Genome sequencing and assembly of Indian major carp, Cirrhinus mrigala (Hamilton, 1822).</title>
        <authorList>
            <person name="Mohindra V."/>
            <person name="Chowdhury L.M."/>
            <person name="Lal K."/>
            <person name="Jena J.K."/>
        </authorList>
    </citation>
    <scope>NUCLEOTIDE SEQUENCE [LARGE SCALE GENOMIC DNA]</scope>
    <source>
        <strain evidence="2">CM1030</strain>
        <tissue evidence="2">Blood</tissue>
    </source>
</reference>
<evidence type="ECO:0000313" key="3">
    <source>
        <dbReference type="Proteomes" id="UP001529510"/>
    </source>
</evidence>